<feature type="compositionally biased region" description="Polar residues" evidence="3">
    <location>
        <begin position="303"/>
        <end position="316"/>
    </location>
</feature>
<accession>A0A4U7KQB9</accession>
<dbReference type="InterPro" id="IPR013919">
    <property type="entry name" value="Pex16"/>
</dbReference>
<dbReference type="EMBL" id="SRRM01000017">
    <property type="protein sequence ID" value="TKY86574.1"/>
    <property type="molecule type" value="Genomic_DNA"/>
</dbReference>
<dbReference type="PANTHER" id="PTHR13299">
    <property type="entry name" value="PEROXISOMAL MEMBRANE PROTEIN PEX16"/>
    <property type="match status" value="1"/>
</dbReference>
<gene>
    <name evidence="4" type="ORF">EX895_004723</name>
</gene>
<feature type="region of interest" description="Disordered" evidence="3">
    <location>
        <begin position="249"/>
        <end position="273"/>
    </location>
</feature>
<dbReference type="Proteomes" id="UP000306050">
    <property type="component" value="Chromosome SGRAM_4"/>
</dbReference>
<dbReference type="GO" id="GO:0007031">
    <property type="term" value="P:peroxisome organization"/>
    <property type="evidence" value="ECO:0007669"/>
    <property type="project" value="UniProtKB-KW"/>
</dbReference>
<feature type="region of interest" description="Disordered" evidence="3">
    <location>
        <begin position="303"/>
        <end position="340"/>
    </location>
</feature>
<keyword evidence="2" id="KW-0576">Peroxisome</keyword>
<dbReference type="OrthoDB" id="2021143at2759"/>
<keyword evidence="5" id="KW-1185">Reference proteome</keyword>
<dbReference type="GeneID" id="40727618"/>
<evidence type="ECO:0000256" key="3">
    <source>
        <dbReference type="SAM" id="MobiDB-lite"/>
    </source>
</evidence>
<organism evidence="4 5">
    <name type="scientific">Sporisorium graminicola</name>
    <dbReference type="NCBI Taxonomy" id="280036"/>
    <lineage>
        <taxon>Eukaryota</taxon>
        <taxon>Fungi</taxon>
        <taxon>Dikarya</taxon>
        <taxon>Basidiomycota</taxon>
        <taxon>Ustilaginomycotina</taxon>
        <taxon>Ustilaginomycetes</taxon>
        <taxon>Ustilaginales</taxon>
        <taxon>Ustilaginaceae</taxon>
        <taxon>Sporisorium</taxon>
    </lineage>
</organism>
<dbReference type="RefSeq" id="XP_029738559.1">
    <property type="nucleotide sequence ID" value="XM_029885317.1"/>
</dbReference>
<dbReference type="KEGG" id="sgra:EX895_004723"/>
<reference evidence="4 5" key="1">
    <citation type="submission" date="2019-05" db="EMBL/GenBank/DDBJ databases">
        <title>Sporisorium graminicola CBS 10092 draft sequencing and annotation.</title>
        <authorList>
            <person name="Solano-Gonzalez S."/>
            <person name="Caddick M.X."/>
            <person name="Darby A."/>
        </authorList>
    </citation>
    <scope>NUCLEOTIDE SEQUENCE [LARGE SCALE GENOMIC DNA]</scope>
    <source>
        <strain evidence="4 5">CBS 10092</strain>
    </source>
</reference>
<protein>
    <recommendedName>
        <fullName evidence="2">Peroxisomal membrane protein PEX16</fullName>
    </recommendedName>
</protein>
<evidence type="ECO:0000256" key="2">
    <source>
        <dbReference type="RuleBase" id="RU365003"/>
    </source>
</evidence>
<comment type="subcellular location">
    <subcellularLocation>
        <location evidence="2">Peroxisome membrane</location>
    </subcellularLocation>
</comment>
<keyword evidence="2" id="KW-0962">Peroxisome biogenesis</keyword>
<evidence type="ECO:0000256" key="1">
    <source>
        <dbReference type="ARBA" id="ARBA00009505"/>
    </source>
</evidence>
<proteinExistence type="inferred from homology"/>
<dbReference type="PANTHER" id="PTHR13299:SF0">
    <property type="entry name" value="PEROXISOMAL MEMBRANE PROTEIN PEX16"/>
    <property type="match status" value="1"/>
</dbReference>
<evidence type="ECO:0000313" key="4">
    <source>
        <dbReference type="EMBL" id="TKY86574.1"/>
    </source>
</evidence>
<dbReference type="Pfam" id="PF08610">
    <property type="entry name" value="Pex16"/>
    <property type="match status" value="2"/>
</dbReference>
<comment type="caution">
    <text evidence="4">The sequence shown here is derived from an EMBL/GenBank/DDBJ whole genome shotgun (WGS) entry which is preliminary data.</text>
</comment>
<dbReference type="GO" id="GO:0005778">
    <property type="term" value="C:peroxisomal membrane"/>
    <property type="evidence" value="ECO:0007669"/>
    <property type="project" value="UniProtKB-SubCell"/>
</dbReference>
<name>A0A4U7KQB9_9BASI</name>
<dbReference type="AlphaFoldDB" id="A0A4U7KQB9"/>
<sequence>MALFKQYDNFLLNNASQITAVESSLRSITYFLPGRFKDAELAGEAIYASLNLLGLYHDSILARALESQNAPASDAAATALTEKSTLPASPVPLGAVGQHVGAAATGLTPSEHARYTNHFSRTSKNYNRVARTLVIVGYFELLAEMVARRKLGRRKAWDVVAAIESLKVVLRLSLVHMTGSRMVINPPIPEREVDPAALEQERAKTMGKLADRLELASSSLLSSSSAAQPPKGFWKGSRTGLLRPTLASLRPGYEDVEQQPPASTTTDPDRRPPHLRALRINAAQSGSDTDDTLVDSTRLHPSTTLAHTPANATDALSSSSSTVATLRKDPPSPPVNMKPWSESQINDYLLSRVLTVNDVRKPEDLVRPLRNRTGHLAEVFWILRPLVYVLALRKWGRTATLPFVLSFVIEYVAKDLRNRSFAPAVAQPKGLFATNPLLAAVMGQNPLTSILASLFMGPSAADKLKRPISSVEEAEWTKRGNSFWWYLLRGPLWHSFTRPKLAGLADRTQGKFLIGMLGAIIGDYLPLIDEYYYYSAT</sequence>
<comment type="similarity">
    <text evidence="1 2">Belongs to the peroxin-16 family.</text>
</comment>
<evidence type="ECO:0000313" key="5">
    <source>
        <dbReference type="Proteomes" id="UP000306050"/>
    </source>
</evidence>